<sequence>MILGNSVMFPNKLIGAPLAWNSRSLLGSKLMFDYHIIVADKRSQNLGGANVSIVVDASGGQKYGANSLAGLGIWTNYTSTYNTFESTGPDNVHGIETNAAERAKCHSPAFSATNEVLYEVDGFLNIKDGITQNLEMYLVSGPSSNAAKSNKIRWTAKRSGYFREFLYCIATDATTYLAVQQSTTNGLVNFSIDHLRIRPWTSGYFTHAITSSEKPSTFTDIALKVDEVEEFMRMDNFVADFVALEKGCLIVQYNNPNNEALDQYFLGVGNSASDNDSIIMQQSSGGTAGIYKNVGGVAQNTTYTNTDKLANQVMILETNGNDGGSCRINGVDKTEAGSTNYDFFDLVSGVADEVLLFGKKPQLTNVYGDMEVKRMMFCTDLVPMHEKLFLESHLI</sequence>
<gene>
    <name evidence="1" type="ORF">LCGC14_1022980</name>
</gene>
<name>A0A0F9R2V2_9ZZZZ</name>
<evidence type="ECO:0000313" key="1">
    <source>
        <dbReference type="EMBL" id="KKN11793.1"/>
    </source>
</evidence>
<protein>
    <submittedName>
        <fullName evidence="1">Uncharacterized protein</fullName>
    </submittedName>
</protein>
<organism evidence="1">
    <name type="scientific">marine sediment metagenome</name>
    <dbReference type="NCBI Taxonomy" id="412755"/>
    <lineage>
        <taxon>unclassified sequences</taxon>
        <taxon>metagenomes</taxon>
        <taxon>ecological metagenomes</taxon>
    </lineage>
</organism>
<proteinExistence type="predicted"/>
<reference evidence="1" key="1">
    <citation type="journal article" date="2015" name="Nature">
        <title>Complex archaea that bridge the gap between prokaryotes and eukaryotes.</title>
        <authorList>
            <person name="Spang A."/>
            <person name="Saw J.H."/>
            <person name="Jorgensen S.L."/>
            <person name="Zaremba-Niedzwiedzka K."/>
            <person name="Martijn J."/>
            <person name="Lind A.E."/>
            <person name="van Eijk R."/>
            <person name="Schleper C."/>
            <person name="Guy L."/>
            <person name="Ettema T.J."/>
        </authorList>
    </citation>
    <scope>NUCLEOTIDE SEQUENCE</scope>
</reference>
<accession>A0A0F9R2V2</accession>
<comment type="caution">
    <text evidence="1">The sequence shown here is derived from an EMBL/GenBank/DDBJ whole genome shotgun (WGS) entry which is preliminary data.</text>
</comment>
<dbReference type="AlphaFoldDB" id="A0A0F9R2V2"/>
<dbReference type="EMBL" id="LAZR01004099">
    <property type="protein sequence ID" value="KKN11793.1"/>
    <property type="molecule type" value="Genomic_DNA"/>
</dbReference>